<dbReference type="RefSeq" id="WP_210655771.1">
    <property type="nucleotide sequence ID" value="NZ_JAGKSP010000001.1"/>
</dbReference>
<proteinExistence type="predicted"/>
<dbReference type="PROSITE" id="PS51257">
    <property type="entry name" value="PROKAR_LIPOPROTEIN"/>
    <property type="match status" value="1"/>
</dbReference>
<sequence>MREIARWFMSALLILCSVVVLSGCTKPSDIYGGISKTDFPELTDPNLEYVHAYRGHADNWSAVLFVYKLKGADKFKMKEVLVYDGEDPRPTGQLSTEYTFGDAVGGSGTIISEAPEKGIYVLLPSMGTAAFAPNTTAKLLVKWSTHSEYFELKPVSD</sequence>
<keyword evidence="2" id="KW-1185">Reference proteome</keyword>
<evidence type="ECO:0000313" key="2">
    <source>
        <dbReference type="Proteomes" id="UP000673394"/>
    </source>
</evidence>
<name>A0ABS5C7K2_9BACL</name>
<accession>A0ABS5C7K2</accession>
<evidence type="ECO:0008006" key="3">
    <source>
        <dbReference type="Google" id="ProtNLM"/>
    </source>
</evidence>
<protein>
    <recommendedName>
        <fullName evidence="3">Lipoprotein</fullName>
    </recommendedName>
</protein>
<organism evidence="1 2">
    <name type="scientific">Paenibacillus lignilyticus</name>
    <dbReference type="NCBI Taxonomy" id="1172615"/>
    <lineage>
        <taxon>Bacteria</taxon>
        <taxon>Bacillati</taxon>
        <taxon>Bacillota</taxon>
        <taxon>Bacilli</taxon>
        <taxon>Bacillales</taxon>
        <taxon>Paenibacillaceae</taxon>
        <taxon>Paenibacillus</taxon>
    </lineage>
</organism>
<comment type="caution">
    <text evidence="1">The sequence shown here is derived from an EMBL/GenBank/DDBJ whole genome shotgun (WGS) entry which is preliminary data.</text>
</comment>
<dbReference type="Proteomes" id="UP000673394">
    <property type="component" value="Unassembled WGS sequence"/>
</dbReference>
<gene>
    <name evidence="1" type="ORF">I8J30_04575</name>
</gene>
<dbReference type="EMBL" id="JAGKSP010000001">
    <property type="protein sequence ID" value="MBP3961976.1"/>
    <property type="molecule type" value="Genomic_DNA"/>
</dbReference>
<evidence type="ECO:0000313" key="1">
    <source>
        <dbReference type="EMBL" id="MBP3961976.1"/>
    </source>
</evidence>
<reference evidence="1 2" key="1">
    <citation type="submission" date="2021-04" db="EMBL/GenBank/DDBJ databases">
        <title>Paenibacillus sp. DLE-14 whole genome sequence.</title>
        <authorList>
            <person name="Ham Y.J."/>
        </authorList>
    </citation>
    <scope>NUCLEOTIDE SEQUENCE [LARGE SCALE GENOMIC DNA]</scope>
    <source>
        <strain evidence="1 2">DLE-14</strain>
    </source>
</reference>